<protein>
    <recommendedName>
        <fullName evidence="3">Sodium:solute symporter family protein</fullName>
    </recommendedName>
</protein>
<comment type="caution">
    <text evidence="2">The sequence shown here is derived from an EMBL/GenBank/DDBJ whole genome shotgun (WGS) entry which is preliminary data.</text>
</comment>
<name>X1H8Z7_9ZZZZ</name>
<proteinExistence type="predicted"/>
<reference evidence="2" key="1">
    <citation type="journal article" date="2014" name="Front. Microbiol.">
        <title>High frequency of phylogenetically diverse reductive dehalogenase-homologous genes in deep subseafloor sedimentary metagenomes.</title>
        <authorList>
            <person name="Kawai M."/>
            <person name="Futagami T."/>
            <person name="Toyoda A."/>
            <person name="Takaki Y."/>
            <person name="Nishi S."/>
            <person name="Hori S."/>
            <person name="Arai W."/>
            <person name="Tsubouchi T."/>
            <person name="Morono Y."/>
            <person name="Uchiyama I."/>
            <person name="Ito T."/>
            <person name="Fujiyama A."/>
            <person name="Inagaki F."/>
            <person name="Takami H."/>
        </authorList>
    </citation>
    <scope>NUCLEOTIDE SEQUENCE</scope>
    <source>
        <strain evidence="2">Expedition CK06-06</strain>
    </source>
</reference>
<dbReference type="EMBL" id="BARU01009802">
    <property type="protein sequence ID" value="GAH41798.1"/>
    <property type="molecule type" value="Genomic_DNA"/>
</dbReference>
<feature type="non-terminal residue" evidence="2">
    <location>
        <position position="1"/>
    </location>
</feature>
<evidence type="ECO:0008006" key="3">
    <source>
        <dbReference type="Google" id="ProtNLM"/>
    </source>
</evidence>
<keyword evidence="1" id="KW-1133">Transmembrane helix</keyword>
<organism evidence="2">
    <name type="scientific">marine sediment metagenome</name>
    <dbReference type="NCBI Taxonomy" id="412755"/>
    <lineage>
        <taxon>unclassified sequences</taxon>
        <taxon>metagenomes</taxon>
        <taxon>ecological metagenomes</taxon>
    </lineage>
</organism>
<feature type="transmembrane region" description="Helical" evidence="1">
    <location>
        <begin position="12"/>
        <end position="33"/>
    </location>
</feature>
<feature type="transmembrane region" description="Helical" evidence="1">
    <location>
        <begin position="90"/>
        <end position="111"/>
    </location>
</feature>
<dbReference type="AlphaFoldDB" id="X1H8Z7"/>
<evidence type="ECO:0000313" key="2">
    <source>
        <dbReference type="EMBL" id="GAH41798.1"/>
    </source>
</evidence>
<feature type="transmembrane region" description="Helical" evidence="1">
    <location>
        <begin position="66"/>
        <end position="84"/>
    </location>
</feature>
<accession>X1H8Z7</accession>
<evidence type="ECO:0000256" key="1">
    <source>
        <dbReference type="SAM" id="Phobius"/>
    </source>
</evidence>
<sequence>HFKPSLSQEKILSLSRWGIVVLGLCSLLLALTLKGVINALLFAYTVYTCGLILPVIAGFYKSWLKVTPLGALVAIIGGGSAALISKLFDINYLDLGGLLIGGLLLFIVSLIDNKIRSKRLDRGRGI</sequence>
<feature type="transmembrane region" description="Helical" evidence="1">
    <location>
        <begin position="39"/>
        <end position="59"/>
    </location>
</feature>
<gene>
    <name evidence="2" type="ORF">S03H2_18852</name>
</gene>
<keyword evidence="1" id="KW-0472">Membrane</keyword>
<dbReference type="Gene3D" id="1.20.1730.10">
    <property type="entry name" value="Sodium/glucose cotransporter"/>
    <property type="match status" value="1"/>
</dbReference>
<keyword evidence="1" id="KW-0812">Transmembrane</keyword>
<dbReference type="InterPro" id="IPR038377">
    <property type="entry name" value="Na/Glc_symporter_sf"/>
</dbReference>